<evidence type="ECO:0000256" key="5">
    <source>
        <dbReference type="ARBA" id="ARBA00023077"/>
    </source>
</evidence>
<dbReference type="NCBIfam" id="TIGR04056">
    <property type="entry name" value="OMP_RagA_SusC"/>
    <property type="match status" value="1"/>
</dbReference>
<dbReference type="InterPro" id="IPR008969">
    <property type="entry name" value="CarboxyPept-like_regulatory"/>
</dbReference>
<evidence type="ECO:0000256" key="9">
    <source>
        <dbReference type="RuleBase" id="RU003357"/>
    </source>
</evidence>
<evidence type="ECO:0000313" key="14">
    <source>
        <dbReference type="EMBL" id="SDX57453.1"/>
    </source>
</evidence>
<keyword evidence="6 8" id="KW-0472">Membrane</keyword>
<keyword evidence="11" id="KW-0732">Signal</keyword>
<dbReference type="InterPro" id="IPR023996">
    <property type="entry name" value="TonB-dep_OMP_SusC/RagA"/>
</dbReference>
<dbReference type="SUPFAM" id="SSF49464">
    <property type="entry name" value="Carboxypeptidase regulatory domain-like"/>
    <property type="match status" value="1"/>
</dbReference>
<accession>A0A8X8II33</accession>
<dbReference type="InterPro" id="IPR012910">
    <property type="entry name" value="Plug_dom"/>
</dbReference>
<feature type="compositionally biased region" description="Polar residues" evidence="10">
    <location>
        <begin position="156"/>
        <end position="169"/>
    </location>
</feature>
<comment type="similarity">
    <text evidence="8 9">Belongs to the TonB-dependent receptor family.</text>
</comment>
<gene>
    <name evidence="14" type="ORF">SAMN05444410_12037</name>
</gene>
<feature type="signal peptide" evidence="11">
    <location>
        <begin position="1"/>
        <end position="26"/>
    </location>
</feature>
<dbReference type="Gene3D" id="2.170.130.10">
    <property type="entry name" value="TonB-dependent receptor, plug domain"/>
    <property type="match status" value="1"/>
</dbReference>
<dbReference type="InterPro" id="IPR036942">
    <property type="entry name" value="Beta-barrel_TonB_sf"/>
</dbReference>
<feature type="chain" id="PRO_5036452187" evidence="11">
    <location>
        <begin position="27"/>
        <end position="1113"/>
    </location>
</feature>
<keyword evidence="15" id="KW-1185">Reference proteome</keyword>
<evidence type="ECO:0000313" key="15">
    <source>
        <dbReference type="Proteomes" id="UP000198711"/>
    </source>
</evidence>
<protein>
    <submittedName>
        <fullName evidence="14">TonB-linked outer membrane protein, SusC/RagA family</fullName>
    </submittedName>
</protein>
<dbReference type="RefSeq" id="WP_092726759.1">
    <property type="nucleotide sequence ID" value="NZ_FNNO01000020.1"/>
</dbReference>
<feature type="region of interest" description="Disordered" evidence="10">
    <location>
        <begin position="154"/>
        <end position="174"/>
    </location>
</feature>
<sequence>MNRKKTMLWKGMICLLALLCSTALQAQDRKVSGTILSQEDNNPLAGVTVTVKGKKRVSQTQPNGTFVILAQKGDQLLFTYTGFISQEWRVGDNDEVSIKLKPDVSKLGEVVVVGYGKQSRQTLSGAVTSLDQNALKSSPSTNVATALQGTMPGLKIQQSTGQPGTTPSISFRGGTDFNGGGSPMVVMDGVIVPSLYGINMDDVESIDLLKDAASTAIYGARASNGVILVTTKKGKKGKAQVNYSFRQTTNYIRRNPLEYLTAAQYISKNREGIASRYQADLADGNNSAAATDRGQNLGSWGWAVNNAWTTPIGLYSTQLVSAANRKYIGNPQWGLLIDPNPFIAGQMDSILYHSLDVKTRENMILQQQTTQEHYLNLSGANEQGSFSLGLGMAKDNGIIIGSSLKRLSMNFNGGLNVGKNLKVSMSTSAYTVSQLVPYVDPAGGGAGGLMQRFIGVAPTVRYTNDTSGAVLPGPNDNTLGNPNYWSQLYNNNSSQQRITGSLNIEYSILPSLKFLASGSGYLLYNNANAFTKAYQQGNGGAFNTTRPASFSNYNDVQYSYNAFLQYDKSFGSHKLSVLGGGEFYEFTEKSFSASASGAPTDLIPWLYASLPASVVNGVIQNPVSASSDFNAWDRLTSAIGRVNYSYLNKYFLTANFRYDGSSRLANNRFGLFPGISAGWNMHKEDFFEKSFLSKYINVLKPRVSWGQNGSINPLGYYATAQVYSSAGIYNGLGGIYAPSYINTDLKWEKASTFDVGVDIGILNNRVTLIADYFVRDVYDKIASLPISAQTGFTSFTTNLGQLRNKGIELEVKAKIIKPVKADGLSVDVSANFYTFKNYVVKLPYNGLPGNRQSTIQVWDPNHPGQLMQVAGLQEGSRVGTDEIWAPSYSGIYRSAADLSKDASVYNAFMPYIHKNLHQLGDAMWNQVYKNDTIDSRQFTYVGRSVPNILGGFSTMVGYKGFSLYAQFDYALNFMILNNEKLRGLSQVQGSQNSTVDALKTWSPTNPNGTLPRFYWANQGRNYATDASGNNPFKEFWEKGDYLALRELTLSYDMTPALLRKALNNKVHNLRLFATGSNLFYLTQYSGNFPEVGGVDNGKFPLPRRLTLGVNITL</sequence>
<keyword evidence="2 8" id="KW-0813">Transport</keyword>
<comment type="caution">
    <text evidence="14">The sequence shown here is derived from an EMBL/GenBank/DDBJ whole genome shotgun (WGS) entry which is preliminary data.</text>
</comment>
<proteinExistence type="inferred from homology"/>
<dbReference type="NCBIfam" id="TIGR04057">
    <property type="entry name" value="SusC_RagA_signa"/>
    <property type="match status" value="1"/>
</dbReference>
<dbReference type="InterPro" id="IPR037066">
    <property type="entry name" value="Plug_dom_sf"/>
</dbReference>
<evidence type="ECO:0000256" key="6">
    <source>
        <dbReference type="ARBA" id="ARBA00023136"/>
    </source>
</evidence>
<feature type="domain" description="TonB-dependent receptor-like beta-barrel" evidence="12">
    <location>
        <begin position="461"/>
        <end position="849"/>
    </location>
</feature>
<dbReference type="InterPro" id="IPR039426">
    <property type="entry name" value="TonB-dep_rcpt-like"/>
</dbReference>
<organism evidence="14 15">
    <name type="scientific">Hydrobacter penzbergensis</name>
    <dbReference type="NCBI Taxonomy" id="1235997"/>
    <lineage>
        <taxon>Bacteria</taxon>
        <taxon>Pseudomonadati</taxon>
        <taxon>Bacteroidota</taxon>
        <taxon>Chitinophagia</taxon>
        <taxon>Chitinophagales</taxon>
        <taxon>Chitinophagaceae</taxon>
        <taxon>Hydrobacter</taxon>
    </lineage>
</organism>
<dbReference type="InterPro" id="IPR000531">
    <property type="entry name" value="Beta-barrel_TonB"/>
</dbReference>
<dbReference type="Pfam" id="PF13715">
    <property type="entry name" value="CarbopepD_reg_2"/>
    <property type="match status" value="1"/>
</dbReference>
<dbReference type="EMBL" id="FNNO01000020">
    <property type="protein sequence ID" value="SDX57453.1"/>
    <property type="molecule type" value="Genomic_DNA"/>
</dbReference>
<dbReference type="SUPFAM" id="SSF56935">
    <property type="entry name" value="Porins"/>
    <property type="match status" value="1"/>
</dbReference>
<dbReference type="GO" id="GO:0009279">
    <property type="term" value="C:cell outer membrane"/>
    <property type="evidence" value="ECO:0007669"/>
    <property type="project" value="UniProtKB-SubCell"/>
</dbReference>
<dbReference type="Pfam" id="PF00593">
    <property type="entry name" value="TonB_dep_Rec_b-barrel"/>
    <property type="match status" value="1"/>
</dbReference>
<dbReference type="Proteomes" id="UP000198711">
    <property type="component" value="Unassembled WGS sequence"/>
</dbReference>
<dbReference type="Pfam" id="PF07715">
    <property type="entry name" value="Plug"/>
    <property type="match status" value="1"/>
</dbReference>
<name>A0A8X8II33_9BACT</name>
<dbReference type="AlphaFoldDB" id="A0A8X8II33"/>
<evidence type="ECO:0000256" key="10">
    <source>
        <dbReference type="SAM" id="MobiDB-lite"/>
    </source>
</evidence>
<evidence type="ECO:0000259" key="12">
    <source>
        <dbReference type="Pfam" id="PF00593"/>
    </source>
</evidence>
<dbReference type="Gene3D" id="2.60.40.1120">
    <property type="entry name" value="Carboxypeptidase-like, regulatory domain"/>
    <property type="match status" value="1"/>
</dbReference>
<evidence type="ECO:0000256" key="2">
    <source>
        <dbReference type="ARBA" id="ARBA00022448"/>
    </source>
</evidence>
<evidence type="ECO:0000256" key="7">
    <source>
        <dbReference type="ARBA" id="ARBA00023237"/>
    </source>
</evidence>
<keyword evidence="5 9" id="KW-0798">TonB box</keyword>
<evidence type="ECO:0000256" key="11">
    <source>
        <dbReference type="SAM" id="SignalP"/>
    </source>
</evidence>
<keyword evidence="3 8" id="KW-1134">Transmembrane beta strand</keyword>
<comment type="subcellular location">
    <subcellularLocation>
        <location evidence="1 8">Cell outer membrane</location>
        <topology evidence="1 8">Multi-pass membrane protein</topology>
    </subcellularLocation>
</comment>
<dbReference type="PROSITE" id="PS52016">
    <property type="entry name" value="TONB_DEPENDENT_REC_3"/>
    <property type="match status" value="1"/>
</dbReference>
<evidence type="ECO:0000259" key="13">
    <source>
        <dbReference type="Pfam" id="PF07715"/>
    </source>
</evidence>
<reference evidence="14 15" key="1">
    <citation type="submission" date="2016-10" db="EMBL/GenBank/DDBJ databases">
        <authorList>
            <person name="Varghese N."/>
            <person name="Submissions S."/>
        </authorList>
    </citation>
    <scope>NUCLEOTIDE SEQUENCE [LARGE SCALE GENOMIC DNA]</scope>
    <source>
        <strain evidence="14 15">DSM 25353</strain>
    </source>
</reference>
<keyword evidence="7 8" id="KW-0998">Cell outer membrane</keyword>
<feature type="domain" description="TonB-dependent receptor plug" evidence="13">
    <location>
        <begin position="121"/>
        <end position="226"/>
    </location>
</feature>
<evidence type="ECO:0000256" key="8">
    <source>
        <dbReference type="PROSITE-ProRule" id="PRU01360"/>
    </source>
</evidence>
<dbReference type="Gene3D" id="2.40.170.20">
    <property type="entry name" value="TonB-dependent receptor, beta-barrel domain"/>
    <property type="match status" value="1"/>
</dbReference>
<dbReference type="InterPro" id="IPR023997">
    <property type="entry name" value="TonB-dep_OMP_SusC/RagA_CS"/>
</dbReference>
<keyword evidence="4 8" id="KW-0812">Transmembrane</keyword>
<evidence type="ECO:0000256" key="3">
    <source>
        <dbReference type="ARBA" id="ARBA00022452"/>
    </source>
</evidence>
<evidence type="ECO:0000256" key="4">
    <source>
        <dbReference type="ARBA" id="ARBA00022692"/>
    </source>
</evidence>
<evidence type="ECO:0000256" key="1">
    <source>
        <dbReference type="ARBA" id="ARBA00004571"/>
    </source>
</evidence>